<keyword evidence="4" id="KW-1185">Reference proteome</keyword>
<dbReference type="AlphaFoldDB" id="T1IAN2"/>
<dbReference type="Proteomes" id="UP000015103">
    <property type="component" value="Unassembled WGS sequence"/>
</dbReference>
<accession>T1IAN2</accession>
<dbReference type="GO" id="GO:0004198">
    <property type="term" value="F:calcium-dependent cysteine-type endopeptidase activity"/>
    <property type="evidence" value="ECO:0007669"/>
    <property type="project" value="InterPro"/>
</dbReference>
<dbReference type="STRING" id="13249.T1IAN2"/>
<reference evidence="3" key="1">
    <citation type="submission" date="2015-05" db="UniProtKB">
        <authorList>
            <consortium name="EnsemblMetazoa"/>
        </authorList>
    </citation>
    <scope>IDENTIFICATION</scope>
</reference>
<evidence type="ECO:0000256" key="1">
    <source>
        <dbReference type="ARBA" id="ARBA00007623"/>
    </source>
</evidence>
<dbReference type="EMBL" id="ACPB03006677">
    <property type="status" value="NOT_ANNOTATED_CDS"/>
    <property type="molecule type" value="Genomic_DNA"/>
</dbReference>
<sequence>MPYKKGKLLIYNFGEKGSDVKPRPSIVQDYVELKVQCLSTGSLFEDPLFPADNSTLFYSKPNQPSFTWKRPGEICNNPKFFVSGASRFDVQQGGLGIIRYRLVIL</sequence>
<dbReference type="eggNOG" id="KOG0045">
    <property type="taxonomic scope" value="Eukaryota"/>
</dbReference>
<dbReference type="SUPFAM" id="SSF54001">
    <property type="entry name" value="Cysteine proteinases"/>
    <property type="match status" value="1"/>
</dbReference>
<dbReference type="Pfam" id="PF00648">
    <property type="entry name" value="Peptidase_C2"/>
    <property type="match status" value="1"/>
</dbReference>
<dbReference type="GO" id="GO:0005737">
    <property type="term" value="C:cytoplasm"/>
    <property type="evidence" value="ECO:0007669"/>
    <property type="project" value="TreeGrafter"/>
</dbReference>
<dbReference type="InterPro" id="IPR038765">
    <property type="entry name" value="Papain-like_cys_pep_sf"/>
</dbReference>
<dbReference type="GO" id="GO:0006508">
    <property type="term" value="P:proteolysis"/>
    <property type="evidence" value="ECO:0007669"/>
    <property type="project" value="InterPro"/>
</dbReference>
<dbReference type="PANTHER" id="PTHR10183">
    <property type="entry name" value="CALPAIN"/>
    <property type="match status" value="1"/>
</dbReference>
<dbReference type="VEuPathDB" id="VectorBase:RPRC013353"/>
<name>T1IAN2_RHOPR</name>
<evidence type="ECO:0000313" key="3">
    <source>
        <dbReference type="EnsemblMetazoa" id="RPRC013353-PA"/>
    </source>
</evidence>
<evidence type="ECO:0000313" key="4">
    <source>
        <dbReference type="Proteomes" id="UP000015103"/>
    </source>
</evidence>
<comment type="similarity">
    <text evidence="1">Belongs to the peptidase C2 family.</text>
</comment>
<organism evidence="3 4">
    <name type="scientific">Rhodnius prolixus</name>
    <name type="common">Triatomid bug</name>
    <dbReference type="NCBI Taxonomy" id="13249"/>
    <lineage>
        <taxon>Eukaryota</taxon>
        <taxon>Metazoa</taxon>
        <taxon>Ecdysozoa</taxon>
        <taxon>Arthropoda</taxon>
        <taxon>Hexapoda</taxon>
        <taxon>Insecta</taxon>
        <taxon>Pterygota</taxon>
        <taxon>Neoptera</taxon>
        <taxon>Paraneoptera</taxon>
        <taxon>Hemiptera</taxon>
        <taxon>Heteroptera</taxon>
        <taxon>Panheteroptera</taxon>
        <taxon>Cimicomorpha</taxon>
        <taxon>Reduviidae</taxon>
        <taxon>Triatominae</taxon>
        <taxon>Rhodnius</taxon>
    </lineage>
</organism>
<dbReference type="InParanoid" id="T1IAN2"/>
<protein>
    <submittedName>
        <fullName evidence="3">Calpain catalytic domain-containing protein</fullName>
    </submittedName>
</protein>
<comment type="caution">
    <text evidence="2">Lacks conserved residue(s) required for the propagation of feature annotation.</text>
</comment>
<dbReference type="PRINTS" id="PR00704">
    <property type="entry name" value="CALPAIN"/>
</dbReference>
<evidence type="ECO:0000256" key="2">
    <source>
        <dbReference type="PROSITE-ProRule" id="PRU00239"/>
    </source>
</evidence>
<dbReference type="PROSITE" id="PS50203">
    <property type="entry name" value="CALPAIN_CAT"/>
    <property type="match status" value="1"/>
</dbReference>
<proteinExistence type="inferred from homology"/>
<dbReference type="InterPro" id="IPR022684">
    <property type="entry name" value="Calpain_cysteine_protease"/>
</dbReference>
<dbReference type="PANTHER" id="PTHR10183:SF433">
    <property type="entry name" value="CALPAIN-A-RELATED"/>
    <property type="match status" value="1"/>
</dbReference>
<dbReference type="InterPro" id="IPR001300">
    <property type="entry name" value="Peptidase_C2_calpain_cat"/>
</dbReference>
<dbReference type="HOGENOM" id="CLU_2461160_0_0_1"/>
<dbReference type="EnsemblMetazoa" id="RPRC013353-RA">
    <property type="protein sequence ID" value="RPRC013353-PA"/>
    <property type="gene ID" value="RPRC013353"/>
</dbReference>